<dbReference type="AlphaFoldDB" id="A0A9Q1GZ51"/>
<protein>
    <submittedName>
        <fullName evidence="1">Uncharacterized protein</fullName>
    </submittedName>
</protein>
<keyword evidence="2" id="KW-1185">Reference proteome</keyword>
<evidence type="ECO:0000313" key="1">
    <source>
        <dbReference type="EMBL" id="KAJ8028409.1"/>
    </source>
</evidence>
<sequence>MKPRPIHVRFLRFSDREAVLKAAPLKLKGTTFKGQKIFITDDVSPSVRENRKVLRQHLHELKKRSDVNYAFIPWVVPACLIIVKHDGSRQKLTEGDMELLQ</sequence>
<name>A0A9Q1GZ51_HOLLE</name>
<gene>
    <name evidence="1" type="ORF">HOLleu_30629</name>
</gene>
<evidence type="ECO:0000313" key="2">
    <source>
        <dbReference type="Proteomes" id="UP001152320"/>
    </source>
</evidence>
<dbReference type="Proteomes" id="UP001152320">
    <property type="component" value="Chromosome 15"/>
</dbReference>
<comment type="caution">
    <text evidence="1">The sequence shown here is derived from an EMBL/GenBank/DDBJ whole genome shotgun (WGS) entry which is preliminary data.</text>
</comment>
<proteinExistence type="predicted"/>
<organism evidence="1 2">
    <name type="scientific">Holothuria leucospilota</name>
    <name type="common">Black long sea cucumber</name>
    <name type="synonym">Mertensiothuria leucospilota</name>
    <dbReference type="NCBI Taxonomy" id="206669"/>
    <lineage>
        <taxon>Eukaryota</taxon>
        <taxon>Metazoa</taxon>
        <taxon>Echinodermata</taxon>
        <taxon>Eleutherozoa</taxon>
        <taxon>Echinozoa</taxon>
        <taxon>Holothuroidea</taxon>
        <taxon>Aspidochirotacea</taxon>
        <taxon>Aspidochirotida</taxon>
        <taxon>Holothuriidae</taxon>
        <taxon>Holothuria</taxon>
    </lineage>
</organism>
<dbReference type="Gene3D" id="3.30.70.1820">
    <property type="entry name" value="L1 transposable element, RRM domain"/>
    <property type="match status" value="1"/>
</dbReference>
<accession>A0A9Q1GZ51</accession>
<dbReference type="OrthoDB" id="5989408at2759"/>
<dbReference type="EMBL" id="JAIZAY010000015">
    <property type="protein sequence ID" value="KAJ8028409.1"/>
    <property type="molecule type" value="Genomic_DNA"/>
</dbReference>
<reference evidence="1" key="1">
    <citation type="submission" date="2021-10" db="EMBL/GenBank/DDBJ databases">
        <title>Tropical sea cucumber genome reveals ecological adaptation and Cuvierian tubules defense mechanism.</title>
        <authorList>
            <person name="Chen T."/>
        </authorList>
    </citation>
    <scope>NUCLEOTIDE SEQUENCE</scope>
    <source>
        <strain evidence="1">Nanhai2018</strain>
        <tissue evidence="1">Muscle</tissue>
    </source>
</reference>